<dbReference type="Proteomes" id="UP000475214">
    <property type="component" value="Unassembled WGS sequence"/>
</dbReference>
<dbReference type="InterPro" id="IPR012914">
    <property type="entry name" value="PucR_dom"/>
</dbReference>
<dbReference type="InterPro" id="IPR025736">
    <property type="entry name" value="PucR_C-HTH_dom"/>
</dbReference>
<feature type="domain" description="Purine catabolism PurC-like" evidence="2">
    <location>
        <begin position="7"/>
        <end position="127"/>
    </location>
</feature>
<dbReference type="Gene3D" id="1.10.10.2840">
    <property type="entry name" value="PucR C-terminal helix-turn-helix domain"/>
    <property type="match status" value="1"/>
</dbReference>
<dbReference type="EMBL" id="JAAGOA010000011">
    <property type="protein sequence ID" value="NEE01808.1"/>
    <property type="molecule type" value="Genomic_DNA"/>
</dbReference>
<dbReference type="PANTHER" id="PTHR33744:SF7">
    <property type="entry name" value="PUCR FAMILY TRANSCRIPTIONAL REGULATOR"/>
    <property type="match status" value="1"/>
</dbReference>
<protein>
    <submittedName>
        <fullName evidence="4">PucR family transcriptional regulator</fullName>
    </submittedName>
</protein>
<dbReference type="PANTHER" id="PTHR33744">
    <property type="entry name" value="CARBOHYDRATE DIACID REGULATOR"/>
    <property type="match status" value="1"/>
</dbReference>
<comment type="caution">
    <text evidence="4">The sequence shown here is derived from an EMBL/GenBank/DDBJ whole genome shotgun (WGS) entry which is preliminary data.</text>
</comment>
<dbReference type="Pfam" id="PF13556">
    <property type="entry name" value="HTH_30"/>
    <property type="match status" value="1"/>
</dbReference>
<feature type="domain" description="PucR C-terminal helix-turn-helix" evidence="3">
    <location>
        <begin position="465"/>
        <end position="523"/>
    </location>
</feature>
<sequence>MSLTLREILDLAEVKAAAPALTTRQAGLNRAVTWAHSSEIFEIGPLLSGGELLLTTGLGLSGVDAGARRYWIRDLAERRVSAVAIEVGRSFATVPEELVDEADRSGMPLIRLDRVVPFERICRAVNTVLLNRESVAVRLADGLSDRLFATLAGGGLAAVARNAAEQIGRAVTVSTVAGRVVTAGGLTSPKALRRAVAETAARADIFVDGRPWGEVRIAADDGAGRSRAGSADAQPADARTDEAWPADVWTADALALAARRIAAAAAVAVAHLGDSSGEPGTAATPLLQDLVDGVPVAEQELVVRAGLAGLHPPAGAAVLGVVAHAREPAAGTALIRSAAATGGHGVLIGRVRGQLLGIVVAEAAAADPAGAFAERLRAGAERQDQDGAGETLTGAVGPPVPLADAGRSLREARAAAEYMRDGIRTWRETVADRLLGLLDDESRAHLVDDLLGSLRRWDAAHGSDLVRTVDVYLRYGCSPSRAAAELHLRRQSLHQRLNRAEQLLGFRLDDPASAAALLLAARAARADTHP</sequence>
<gene>
    <name evidence="4" type="ORF">G1H10_16665</name>
</gene>
<evidence type="ECO:0000256" key="1">
    <source>
        <dbReference type="SAM" id="MobiDB-lite"/>
    </source>
</evidence>
<reference evidence="4 5" key="1">
    <citation type="submission" date="2020-02" db="EMBL/GenBank/DDBJ databases">
        <authorList>
            <person name="Li X.-J."/>
            <person name="Han X.-M."/>
        </authorList>
    </citation>
    <scope>NUCLEOTIDE SEQUENCE [LARGE SCALE GENOMIC DNA]</scope>
    <source>
        <strain evidence="4 5">CCTCC AB 2017055</strain>
    </source>
</reference>
<dbReference type="Pfam" id="PF07905">
    <property type="entry name" value="PucR"/>
    <property type="match status" value="1"/>
</dbReference>
<feature type="region of interest" description="Disordered" evidence="1">
    <location>
        <begin position="380"/>
        <end position="403"/>
    </location>
</feature>
<evidence type="ECO:0000259" key="2">
    <source>
        <dbReference type="Pfam" id="PF07905"/>
    </source>
</evidence>
<name>A0A6L9SBC2_9ACTN</name>
<evidence type="ECO:0000259" key="3">
    <source>
        <dbReference type="Pfam" id="PF13556"/>
    </source>
</evidence>
<dbReference type="AlphaFoldDB" id="A0A6L9SBC2"/>
<proteinExistence type="predicted"/>
<evidence type="ECO:0000313" key="4">
    <source>
        <dbReference type="EMBL" id="NEE01808.1"/>
    </source>
</evidence>
<organism evidence="4 5">
    <name type="scientific">Phytoactinopolyspora halotolerans</name>
    <dbReference type="NCBI Taxonomy" id="1981512"/>
    <lineage>
        <taxon>Bacteria</taxon>
        <taxon>Bacillati</taxon>
        <taxon>Actinomycetota</taxon>
        <taxon>Actinomycetes</taxon>
        <taxon>Jiangellales</taxon>
        <taxon>Jiangellaceae</taxon>
        <taxon>Phytoactinopolyspora</taxon>
    </lineage>
</organism>
<dbReference type="InterPro" id="IPR051448">
    <property type="entry name" value="CdaR-like_regulators"/>
</dbReference>
<keyword evidence="5" id="KW-1185">Reference proteome</keyword>
<evidence type="ECO:0000313" key="5">
    <source>
        <dbReference type="Proteomes" id="UP000475214"/>
    </source>
</evidence>
<dbReference type="InterPro" id="IPR042070">
    <property type="entry name" value="PucR_C-HTH_sf"/>
</dbReference>
<accession>A0A6L9SBC2</accession>
<dbReference type="RefSeq" id="WP_163739789.1">
    <property type="nucleotide sequence ID" value="NZ_JAAGOA010000011.1"/>
</dbReference>